<feature type="domain" description="AB hydrolase-1" evidence="1">
    <location>
        <begin position="4"/>
        <end position="226"/>
    </location>
</feature>
<accession>A0A856MKE7</accession>
<gene>
    <name evidence="2" type="ORF">DP114_31635</name>
</gene>
<protein>
    <submittedName>
        <fullName evidence="2">Alpha/beta hydrolase</fullName>
    </submittedName>
</protein>
<keyword evidence="3" id="KW-1185">Reference proteome</keyword>
<dbReference type="Proteomes" id="UP000503129">
    <property type="component" value="Chromosome"/>
</dbReference>
<dbReference type="InterPro" id="IPR052897">
    <property type="entry name" value="Sec-Metab_Biosynth_Hydrolase"/>
</dbReference>
<dbReference type="PANTHER" id="PTHR37017:SF11">
    <property type="entry name" value="ESTERASE_LIPASE_THIOESTERASE DOMAIN-CONTAINING PROTEIN"/>
    <property type="match status" value="1"/>
</dbReference>
<dbReference type="RefSeq" id="WP_171977981.1">
    <property type="nucleotide sequence ID" value="NZ_CAWOXK010000001.1"/>
</dbReference>
<dbReference type="Pfam" id="PF12697">
    <property type="entry name" value="Abhydrolase_6"/>
    <property type="match status" value="1"/>
</dbReference>
<keyword evidence="2" id="KW-0378">Hydrolase</keyword>
<dbReference type="SUPFAM" id="SSF53474">
    <property type="entry name" value="alpha/beta-Hydrolases"/>
    <property type="match status" value="1"/>
</dbReference>
<reference evidence="2 3" key="1">
    <citation type="submission" date="2018-06" db="EMBL/GenBank/DDBJ databases">
        <title>Comparative genomics of Brasilonema spp. strains.</title>
        <authorList>
            <person name="Alvarenga D.O."/>
            <person name="Fiore M.F."/>
            <person name="Varani A.M."/>
        </authorList>
    </citation>
    <scope>NUCLEOTIDE SEQUENCE [LARGE SCALE GENOMIC DNA]</scope>
    <source>
        <strain evidence="2 3">CENA114</strain>
    </source>
</reference>
<sequence length="236" mass="25653">MVEILFVHGALIRDGAWWWRRVAERIYEQTGTASRAIELPSCGEGAPPGSAGLLEDAQALRDALDDVDEAVVVGHSYGGTVIAEGADHPAARHLVYITSYLPDIGQSQADIMSGEQDPVGLAPGDDGTIRVAGYTASSLGDRFWQDLTDEEARAGAWDRLTAQSVRAFGTPTTRAAWQGRPSTYLVCAEDRSTSLALQRFHADRATRSIDLRTGHHPFLSRPDLVTEQLIEVLRTD</sequence>
<organism evidence="2 3">
    <name type="scientific">Brasilonema sennae CENA114</name>
    <dbReference type="NCBI Taxonomy" id="415709"/>
    <lineage>
        <taxon>Bacteria</taxon>
        <taxon>Bacillati</taxon>
        <taxon>Cyanobacteriota</taxon>
        <taxon>Cyanophyceae</taxon>
        <taxon>Nostocales</taxon>
        <taxon>Scytonemataceae</taxon>
        <taxon>Brasilonema</taxon>
        <taxon>Bromeliae group (in: Brasilonema)</taxon>
    </lineage>
</organism>
<dbReference type="GO" id="GO:0016787">
    <property type="term" value="F:hydrolase activity"/>
    <property type="evidence" value="ECO:0007669"/>
    <property type="project" value="UniProtKB-KW"/>
</dbReference>
<evidence type="ECO:0000313" key="3">
    <source>
        <dbReference type="Proteomes" id="UP000503129"/>
    </source>
</evidence>
<dbReference type="InterPro" id="IPR000073">
    <property type="entry name" value="AB_hydrolase_1"/>
</dbReference>
<dbReference type="InterPro" id="IPR029058">
    <property type="entry name" value="AB_hydrolase_fold"/>
</dbReference>
<dbReference type="EMBL" id="CP030118">
    <property type="protein sequence ID" value="QDL11845.1"/>
    <property type="molecule type" value="Genomic_DNA"/>
</dbReference>
<name>A0A856MKE7_9CYAN</name>
<dbReference type="Gene3D" id="3.40.50.1820">
    <property type="entry name" value="alpha/beta hydrolase"/>
    <property type="match status" value="1"/>
</dbReference>
<dbReference type="KEGG" id="bsen:DP114_31635"/>
<dbReference type="PANTHER" id="PTHR37017">
    <property type="entry name" value="AB HYDROLASE-1 DOMAIN-CONTAINING PROTEIN-RELATED"/>
    <property type="match status" value="1"/>
</dbReference>
<proteinExistence type="predicted"/>
<dbReference type="AlphaFoldDB" id="A0A856MKE7"/>
<evidence type="ECO:0000313" key="2">
    <source>
        <dbReference type="EMBL" id="QDL11845.1"/>
    </source>
</evidence>
<evidence type="ECO:0000259" key="1">
    <source>
        <dbReference type="Pfam" id="PF12697"/>
    </source>
</evidence>